<dbReference type="Pfam" id="PF11209">
    <property type="entry name" value="LmeA"/>
    <property type="match status" value="1"/>
</dbReference>
<name>A0A0D0HV71_9MICO</name>
<dbReference type="OrthoDB" id="5123569at2"/>
<comment type="caution">
    <text evidence="1">The sequence shown here is derived from an EMBL/GenBank/DDBJ whole genome shotgun (WGS) entry which is preliminary data.</text>
</comment>
<evidence type="ECO:0008006" key="3">
    <source>
        <dbReference type="Google" id="ProtNLM"/>
    </source>
</evidence>
<accession>A0A0D0HV71</accession>
<protein>
    <recommendedName>
        <fullName evidence="3">DUF2993 family protein</fullName>
    </recommendedName>
</protein>
<organism evidence="1 2">
    <name type="scientific">Leucobacter komagatae</name>
    <dbReference type="NCBI Taxonomy" id="55969"/>
    <lineage>
        <taxon>Bacteria</taxon>
        <taxon>Bacillati</taxon>
        <taxon>Actinomycetota</taxon>
        <taxon>Actinomycetes</taxon>
        <taxon>Micrococcales</taxon>
        <taxon>Microbacteriaceae</taxon>
        <taxon>Leucobacter</taxon>
    </lineage>
</organism>
<sequence length="248" mass="25311">MPRSLKVIIALVVSIGVLAGLGEWGLRLLVPGIVETQVRSKLDLPKSHPVDVELGGSALLHAIRGGVGDIEVDIPDAPVVDGVTATLTFRADQVPFAVTTGDIENPTASIYVPAANLGPVISMLTSGVADTGKTSGGDLVVGRTIDALGFQVPIEATLKLSVEDGMVRVEPTGLSAVGFDLSAEQLAAATGGLLDPLLSSRVMCVSDKLPAGVTLEQIRVTTGGASVDVSLTPDFLSNAAQRAPGTCE</sequence>
<dbReference type="Proteomes" id="UP000032120">
    <property type="component" value="Unassembled WGS sequence"/>
</dbReference>
<proteinExistence type="predicted"/>
<evidence type="ECO:0000313" key="2">
    <source>
        <dbReference type="Proteomes" id="UP000032120"/>
    </source>
</evidence>
<dbReference type="RefSeq" id="WP_042545321.1">
    <property type="nucleotide sequence ID" value="NZ_JXSQ01000035.1"/>
</dbReference>
<dbReference type="AlphaFoldDB" id="A0A0D0HV71"/>
<dbReference type="InterPro" id="IPR021373">
    <property type="entry name" value="DUF2993"/>
</dbReference>
<keyword evidence="2" id="KW-1185">Reference proteome</keyword>
<gene>
    <name evidence="1" type="ORF">SD72_15220</name>
</gene>
<reference evidence="1 2" key="1">
    <citation type="submission" date="2015-01" db="EMBL/GenBank/DDBJ databases">
        <title>Draft genome sequence of Leucobacter komagatae strain VKM ST2845.</title>
        <authorList>
            <person name="Karlyshev A.V."/>
            <person name="Kudryashova E.B."/>
        </authorList>
    </citation>
    <scope>NUCLEOTIDE SEQUENCE [LARGE SCALE GENOMIC DNA]</scope>
    <source>
        <strain evidence="1 2">VKM ST2845</strain>
    </source>
</reference>
<evidence type="ECO:0000313" key="1">
    <source>
        <dbReference type="EMBL" id="KIP51466.1"/>
    </source>
</evidence>
<dbReference type="EMBL" id="JXSQ01000035">
    <property type="protein sequence ID" value="KIP51466.1"/>
    <property type="molecule type" value="Genomic_DNA"/>
</dbReference>